<dbReference type="PANTHER" id="PTHR24096:SF149">
    <property type="entry name" value="AMP-BINDING DOMAIN-CONTAINING PROTEIN-RELATED"/>
    <property type="match status" value="1"/>
</dbReference>
<dbReference type="Pfam" id="PF13193">
    <property type="entry name" value="AMP-binding_C"/>
    <property type="match status" value="1"/>
</dbReference>
<reference evidence="5 6" key="1">
    <citation type="journal article" date="2023" name="Plant Dis.">
        <title>First Report of Diplodia intermedia Causing Canker and Dieback Diseases on Apple Trees in Canada.</title>
        <authorList>
            <person name="Ellouze W."/>
            <person name="Ilyukhin E."/>
            <person name="Sulman M."/>
            <person name="Ali S."/>
        </authorList>
    </citation>
    <scope>NUCLEOTIDE SEQUENCE [LARGE SCALE GENOMIC DNA]</scope>
    <source>
        <strain evidence="5 6">M45-28</strain>
    </source>
</reference>
<sequence>MASQPKGMATVVERTAEGIVYRCPATYSIPDLDLLTLLFESHHSSAKEEAPLHVSAANPTHLVTKSQARILTKQTGYALRNHFGIGSSGAGKDVVTCISTGHHLLPMAFYGVVCAGGVFSAASPSATPADLARQLRQGDSSLLICNEDTKPIAIAAAKDVGLPPERILVIPSGGQYALNRASDGKNVVSQKSLEWQVITDRKTLQESLIILIYSSGTTGLPKGVKLSHANVVAEACTALDPWKAYNKAYNPTFEHRTLAHLPTAHIAGIQGYLINPVYMGGTVYWMPKFDFPSFLAYNKKYAITTFFTVPPIWLAIAKHPAVTDQFDTLQHAVSGAAPLGKELQLAASKKLGKGKTTIVQTWGLSETTGSITLLPNGQSDTSGSVSCLIANHTARLVDDEGRDVEPGKPGEVLVKGPVVTKGYYGNEEANKEAFRDGWFCTGDVAIFRDGKFYIVDRKKELIKYKGLQVAPAELEALLLAHPLILDAAVIGVQSEDGSTEVPRAYVVVAAAADTTQDKQPSISAKQIEEYVARNVSDHKRLRGGVVFIPAVPKSPSGKILRKDLRELARREAVEAKAKL</sequence>
<keyword evidence="2" id="KW-0436">Ligase</keyword>
<name>A0ABR3T3G9_9PEZI</name>
<dbReference type="InterPro" id="IPR025110">
    <property type="entry name" value="AMP-bd_C"/>
</dbReference>
<comment type="similarity">
    <text evidence="1">Belongs to the ATP-dependent AMP-binding enzyme family.</text>
</comment>
<dbReference type="PROSITE" id="PS00455">
    <property type="entry name" value="AMP_BINDING"/>
    <property type="match status" value="1"/>
</dbReference>
<evidence type="ECO:0000313" key="6">
    <source>
        <dbReference type="Proteomes" id="UP001521184"/>
    </source>
</evidence>
<dbReference type="InterPro" id="IPR020845">
    <property type="entry name" value="AMP-binding_CS"/>
</dbReference>
<dbReference type="EMBL" id="JAKEKT020000138">
    <property type="protein sequence ID" value="KAL1634100.1"/>
    <property type="molecule type" value="Genomic_DNA"/>
</dbReference>
<organism evidence="5 6">
    <name type="scientific">Diplodia intermedia</name>
    <dbReference type="NCBI Taxonomy" id="856260"/>
    <lineage>
        <taxon>Eukaryota</taxon>
        <taxon>Fungi</taxon>
        <taxon>Dikarya</taxon>
        <taxon>Ascomycota</taxon>
        <taxon>Pezizomycotina</taxon>
        <taxon>Dothideomycetes</taxon>
        <taxon>Dothideomycetes incertae sedis</taxon>
        <taxon>Botryosphaeriales</taxon>
        <taxon>Botryosphaeriaceae</taxon>
        <taxon>Diplodia</taxon>
    </lineage>
</organism>
<evidence type="ECO:0000259" key="3">
    <source>
        <dbReference type="Pfam" id="PF00501"/>
    </source>
</evidence>
<evidence type="ECO:0000313" key="5">
    <source>
        <dbReference type="EMBL" id="KAL1634100.1"/>
    </source>
</evidence>
<keyword evidence="6" id="KW-1185">Reference proteome</keyword>
<proteinExistence type="inferred from homology"/>
<comment type="caution">
    <text evidence="5">The sequence shown here is derived from an EMBL/GenBank/DDBJ whole genome shotgun (WGS) entry which is preliminary data.</text>
</comment>
<dbReference type="InterPro" id="IPR000873">
    <property type="entry name" value="AMP-dep_synth/lig_dom"/>
</dbReference>
<dbReference type="Gene3D" id="3.30.300.30">
    <property type="match status" value="1"/>
</dbReference>
<dbReference type="Pfam" id="PF00501">
    <property type="entry name" value="AMP-binding"/>
    <property type="match status" value="1"/>
</dbReference>
<accession>A0ABR3T3G9</accession>
<dbReference type="SUPFAM" id="SSF56801">
    <property type="entry name" value="Acetyl-CoA synthetase-like"/>
    <property type="match status" value="1"/>
</dbReference>
<evidence type="ECO:0000256" key="2">
    <source>
        <dbReference type="ARBA" id="ARBA00022598"/>
    </source>
</evidence>
<feature type="domain" description="AMP-dependent synthetase/ligase" evidence="3">
    <location>
        <begin position="72"/>
        <end position="424"/>
    </location>
</feature>
<protein>
    <submittedName>
        <fullName evidence="5">Uncharacterized protein</fullName>
    </submittedName>
</protein>
<evidence type="ECO:0000256" key="1">
    <source>
        <dbReference type="ARBA" id="ARBA00006432"/>
    </source>
</evidence>
<evidence type="ECO:0000259" key="4">
    <source>
        <dbReference type="Pfam" id="PF13193"/>
    </source>
</evidence>
<dbReference type="Gene3D" id="3.40.50.12780">
    <property type="entry name" value="N-terminal domain of ligase-like"/>
    <property type="match status" value="1"/>
</dbReference>
<dbReference type="PANTHER" id="PTHR24096">
    <property type="entry name" value="LONG-CHAIN-FATTY-ACID--COA LIGASE"/>
    <property type="match status" value="1"/>
</dbReference>
<gene>
    <name evidence="5" type="ORF">SLS58_010798</name>
</gene>
<feature type="domain" description="AMP-binding enzyme C-terminal" evidence="4">
    <location>
        <begin position="473"/>
        <end position="558"/>
    </location>
</feature>
<dbReference type="Proteomes" id="UP001521184">
    <property type="component" value="Unassembled WGS sequence"/>
</dbReference>
<dbReference type="InterPro" id="IPR042099">
    <property type="entry name" value="ANL_N_sf"/>
</dbReference>
<dbReference type="InterPro" id="IPR045851">
    <property type="entry name" value="AMP-bd_C_sf"/>
</dbReference>